<dbReference type="AlphaFoldDB" id="A0A495J9S9"/>
<accession>A0A495J9S9</accession>
<keyword evidence="5" id="KW-1185">Reference proteome</keyword>
<dbReference type="Pfam" id="PF00072">
    <property type="entry name" value="Response_reg"/>
    <property type="match status" value="1"/>
</dbReference>
<evidence type="ECO:0000259" key="3">
    <source>
        <dbReference type="PROSITE" id="PS50930"/>
    </source>
</evidence>
<dbReference type="SUPFAM" id="SSF52172">
    <property type="entry name" value="CheY-like"/>
    <property type="match status" value="1"/>
</dbReference>
<name>A0A495J9S9_9SPHI</name>
<organism evidence="4 5">
    <name type="scientific">Mucilaginibacter gracilis</name>
    <dbReference type="NCBI Taxonomy" id="423350"/>
    <lineage>
        <taxon>Bacteria</taxon>
        <taxon>Pseudomonadati</taxon>
        <taxon>Bacteroidota</taxon>
        <taxon>Sphingobacteriia</taxon>
        <taxon>Sphingobacteriales</taxon>
        <taxon>Sphingobacteriaceae</taxon>
        <taxon>Mucilaginibacter</taxon>
    </lineage>
</organism>
<feature type="modified residue" description="4-aspartylphosphate" evidence="1">
    <location>
        <position position="55"/>
    </location>
</feature>
<gene>
    <name evidence="4" type="ORF">BDD43_6056</name>
</gene>
<feature type="domain" description="HTH LytTR-type" evidence="3">
    <location>
        <begin position="145"/>
        <end position="223"/>
    </location>
</feature>
<dbReference type="SMART" id="SM00448">
    <property type="entry name" value="REC"/>
    <property type="match status" value="1"/>
</dbReference>
<dbReference type="InterPro" id="IPR011006">
    <property type="entry name" value="CheY-like_superfamily"/>
</dbReference>
<dbReference type="EMBL" id="RBKU01000001">
    <property type="protein sequence ID" value="RKR85780.1"/>
    <property type="molecule type" value="Genomic_DNA"/>
</dbReference>
<dbReference type="Gene3D" id="2.40.50.1020">
    <property type="entry name" value="LytTr DNA-binding domain"/>
    <property type="match status" value="1"/>
</dbReference>
<dbReference type="InterPro" id="IPR001789">
    <property type="entry name" value="Sig_transdc_resp-reg_receiver"/>
</dbReference>
<protein>
    <submittedName>
        <fullName evidence="4">LytTR family two component transcriptional regulator</fullName>
    </submittedName>
</protein>
<dbReference type="PANTHER" id="PTHR43228:SF6">
    <property type="entry name" value="RESPONSE REGULATOR RECEIVER"/>
    <property type="match status" value="1"/>
</dbReference>
<dbReference type="InterPro" id="IPR007492">
    <property type="entry name" value="LytTR_DNA-bd_dom"/>
</dbReference>
<evidence type="ECO:0000259" key="2">
    <source>
        <dbReference type="PROSITE" id="PS50110"/>
    </source>
</evidence>
<dbReference type="InterPro" id="IPR052048">
    <property type="entry name" value="ST_Response_Regulator"/>
</dbReference>
<dbReference type="SMART" id="SM00850">
    <property type="entry name" value="LytTR"/>
    <property type="match status" value="1"/>
</dbReference>
<proteinExistence type="predicted"/>
<keyword evidence="1" id="KW-0597">Phosphoprotein</keyword>
<evidence type="ECO:0000313" key="4">
    <source>
        <dbReference type="EMBL" id="RKR85780.1"/>
    </source>
</evidence>
<dbReference type="PROSITE" id="PS50110">
    <property type="entry name" value="RESPONSE_REGULATORY"/>
    <property type="match status" value="1"/>
</dbReference>
<dbReference type="OrthoDB" id="1646880at2"/>
<evidence type="ECO:0000313" key="5">
    <source>
        <dbReference type="Proteomes" id="UP000268007"/>
    </source>
</evidence>
<evidence type="ECO:0000256" key="1">
    <source>
        <dbReference type="PROSITE-ProRule" id="PRU00169"/>
    </source>
</evidence>
<dbReference type="GO" id="GO:0000160">
    <property type="term" value="P:phosphorelay signal transduction system"/>
    <property type="evidence" value="ECO:0007669"/>
    <property type="project" value="InterPro"/>
</dbReference>
<dbReference type="PANTHER" id="PTHR43228">
    <property type="entry name" value="TWO-COMPONENT RESPONSE REGULATOR"/>
    <property type="match status" value="1"/>
</dbReference>
<dbReference type="Proteomes" id="UP000268007">
    <property type="component" value="Unassembled WGS sequence"/>
</dbReference>
<dbReference type="RefSeq" id="WP_121201806.1">
    <property type="nucleotide sequence ID" value="NZ_RBKU01000001.1"/>
</dbReference>
<feature type="domain" description="Response regulatory" evidence="2">
    <location>
        <begin position="5"/>
        <end position="121"/>
    </location>
</feature>
<reference evidence="4 5" key="1">
    <citation type="submission" date="2018-10" db="EMBL/GenBank/DDBJ databases">
        <title>Genomic Encyclopedia of Archaeal and Bacterial Type Strains, Phase II (KMG-II): from individual species to whole genera.</title>
        <authorList>
            <person name="Goeker M."/>
        </authorList>
    </citation>
    <scope>NUCLEOTIDE SEQUENCE [LARGE SCALE GENOMIC DNA]</scope>
    <source>
        <strain evidence="4 5">DSM 18602</strain>
    </source>
</reference>
<dbReference type="Gene3D" id="3.40.50.2300">
    <property type="match status" value="1"/>
</dbReference>
<dbReference type="Pfam" id="PF04397">
    <property type="entry name" value="LytTR"/>
    <property type="match status" value="1"/>
</dbReference>
<dbReference type="GO" id="GO:0003677">
    <property type="term" value="F:DNA binding"/>
    <property type="evidence" value="ECO:0007669"/>
    <property type="project" value="InterPro"/>
</dbReference>
<sequence>MDKLKIIIVEDELIIAESLKSILIGMGYDVPAMFRSGNETLEKFRSGLADIIIMDIQLNGKLNGIETSMELRKISTAPIIYVTDNQDEYLRKKAIYETNTVQYVTKPFSRMDISIAIDLAIKALKKHDLKLKKDHETSYLVNDSIFVKESHGYKKIQIKDILYLQADRSYCSLSYQEKASTEAKEILFSENLSFLEDRLAFAESLVRVHRSFLININQVYKIQENRLWIGKTEIPIGKTYKDNVDRIFRFL</sequence>
<dbReference type="PROSITE" id="PS50930">
    <property type="entry name" value="HTH_LYTTR"/>
    <property type="match status" value="1"/>
</dbReference>
<comment type="caution">
    <text evidence="4">The sequence shown here is derived from an EMBL/GenBank/DDBJ whole genome shotgun (WGS) entry which is preliminary data.</text>
</comment>